<gene>
    <name evidence="9" type="ordered locus">PF1740</name>
</gene>
<keyword evidence="6 7" id="KW-0472">Membrane</keyword>
<evidence type="ECO:0000256" key="2">
    <source>
        <dbReference type="ARBA" id="ARBA00022448"/>
    </source>
</evidence>
<evidence type="ECO:0000313" key="10">
    <source>
        <dbReference type="Proteomes" id="UP000001013"/>
    </source>
</evidence>
<dbReference type="PANTHER" id="PTHR43005:SF2">
    <property type="entry name" value="INTEGRAL MEMBRANE SUGAR TRANSPORT PROTEIN"/>
    <property type="match status" value="1"/>
</dbReference>
<feature type="transmembrane region" description="Helical" evidence="7">
    <location>
        <begin position="112"/>
        <end position="129"/>
    </location>
</feature>
<keyword evidence="2 7" id="KW-0813">Transport</keyword>
<dbReference type="GeneID" id="13300542"/>
<name>E7FHD9_PYRFU</name>
<evidence type="ECO:0000256" key="7">
    <source>
        <dbReference type="RuleBase" id="RU363032"/>
    </source>
</evidence>
<keyword evidence="4 7" id="KW-0812">Transmembrane</keyword>
<evidence type="ECO:0000313" key="9">
    <source>
        <dbReference type="EMBL" id="AAL81864.1"/>
    </source>
</evidence>
<dbReference type="STRING" id="186497.PF1740"/>
<comment type="subcellular location">
    <subcellularLocation>
        <location evidence="1 7">Cell membrane</location>
        <topology evidence="1 7">Multi-pass membrane protein</topology>
    </subcellularLocation>
</comment>
<dbReference type="InterPro" id="IPR000515">
    <property type="entry name" value="MetI-like"/>
</dbReference>
<keyword evidence="10" id="KW-1185">Reference proteome</keyword>
<dbReference type="InterPro" id="IPR035906">
    <property type="entry name" value="MetI-like_sf"/>
</dbReference>
<keyword evidence="3" id="KW-1003">Cell membrane</keyword>
<dbReference type="PANTHER" id="PTHR43005">
    <property type="entry name" value="BLR7065 PROTEIN"/>
    <property type="match status" value="1"/>
</dbReference>
<evidence type="ECO:0000256" key="4">
    <source>
        <dbReference type="ARBA" id="ARBA00022692"/>
    </source>
</evidence>
<dbReference type="PaxDb" id="186497-PF1740"/>
<dbReference type="eggNOG" id="arCOG00157">
    <property type="taxonomic scope" value="Archaea"/>
</dbReference>
<dbReference type="OrthoDB" id="45815at2157"/>
<dbReference type="GO" id="GO:0055085">
    <property type="term" value="P:transmembrane transport"/>
    <property type="evidence" value="ECO:0007669"/>
    <property type="project" value="InterPro"/>
</dbReference>
<dbReference type="CDD" id="cd06261">
    <property type="entry name" value="TM_PBP2"/>
    <property type="match status" value="1"/>
</dbReference>
<evidence type="ECO:0000259" key="8">
    <source>
        <dbReference type="PROSITE" id="PS50928"/>
    </source>
</evidence>
<dbReference type="EMBL" id="AE009950">
    <property type="protein sequence ID" value="AAL81864.1"/>
    <property type="molecule type" value="Genomic_DNA"/>
</dbReference>
<feature type="transmembrane region" description="Helical" evidence="7">
    <location>
        <begin position="266"/>
        <end position="287"/>
    </location>
</feature>
<evidence type="ECO:0000256" key="3">
    <source>
        <dbReference type="ARBA" id="ARBA00022475"/>
    </source>
</evidence>
<accession>E7FHD9</accession>
<dbReference type="Pfam" id="PF00528">
    <property type="entry name" value="BPD_transp_1"/>
    <property type="match status" value="1"/>
</dbReference>
<sequence length="297" mass="33211">MDNNLTSKLKYREAKLGYLMILPLLTVVLVFIILPVMGTFWISLHRDVTFIPEKPFVGLRNYLRVLSAREFWYSTFVTVSFSFVSVSLETILGLSFALILNERLKGRGVLRAIVLIPWAVPTIISARTWELMYNYSYGLFNWILSILGVSPVNWLGTPISAFFAIVIADVWKTTPFMTLLLLAGLQAIPQDLYEAALIDGASMFERFKSITLPLLKPVLIVALILRTIDALRVFDIIYVLTGGGPGGATTSISLLAFNYYNLGDYGIGSAISILTFVLVLSFTIVYLKVGRFREGLK</sequence>
<dbReference type="Gene3D" id="1.10.3720.10">
    <property type="entry name" value="MetI-like"/>
    <property type="match status" value="1"/>
</dbReference>
<dbReference type="AlphaFoldDB" id="E7FHD9"/>
<evidence type="ECO:0000256" key="5">
    <source>
        <dbReference type="ARBA" id="ARBA00022989"/>
    </source>
</evidence>
<feature type="domain" description="ABC transmembrane type-1" evidence="8">
    <location>
        <begin position="75"/>
        <end position="286"/>
    </location>
</feature>
<keyword evidence="5 7" id="KW-1133">Transmembrane helix</keyword>
<dbReference type="PhylomeDB" id="E7FHD9"/>
<dbReference type="SUPFAM" id="SSF161098">
    <property type="entry name" value="MetI-like"/>
    <property type="match status" value="1"/>
</dbReference>
<feature type="transmembrane region" description="Helical" evidence="7">
    <location>
        <begin position="237"/>
        <end position="260"/>
    </location>
</feature>
<evidence type="ECO:0000256" key="1">
    <source>
        <dbReference type="ARBA" id="ARBA00004651"/>
    </source>
</evidence>
<dbReference type="KEGG" id="pfu:PF1740"/>
<feature type="transmembrane region" description="Helical" evidence="7">
    <location>
        <begin position="21"/>
        <end position="44"/>
    </location>
</feature>
<dbReference type="GO" id="GO:0005886">
    <property type="term" value="C:plasma membrane"/>
    <property type="evidence" value="ECO:0007669"/>
    <property type="project" value="UniProtKB-SubCell"/>
</dbReference>
<dbReference type="Proteomes" id="UP000001013">
    <property type="component" value="Chromosome"/>
</dbReference>
<evidence type="ECO:0000256" key="6">
    <source>
        <dbReference type="ARBA" id="ARBA00023136"/>
    </source>
</evidence>
<dbReference type="GeneID" id="1469618"/>
<dbReference type="PROSITE" id="PS50928">
    <property type="entry name" value="ABC_TM1"/>
    <property type="match status" value="1"/>
</dbReference>
<dbReference type="PATRIC" id="fig|186497.12.peg.1809"/>
<protein>
    <submittedName>
        <fullName evidence="9">Trehalose/maltose transport inner membrane protein</fullName>
    </submittedName>
</protein>
<dbReference type="RefSeq" id="WP_011012884.1">
    <property type="nucleotide sequence ID" value="NC_003413.1"/>
</dbReference>
<reference evidence="9 10" key="1">
    <citation type="journal article" date="1999" name="Genetics">
        <title>Divergence of the hyperthermophilic archaea Pyrococcus furiosus and P. horikoshii inferred from complete genomic sequences.</title>
        <authorList>
            <person name="Maeder D.L."/>
            <person name="Weiss R.B."/>
            <person name="Dunn D.M."/>
            <person name="Cherry J.L."/>
            <person name="Gonzalez J.M."/>
            <person name="DiRuggiero J."/>
            <person name="Robb F.T."/>
        </authorList>
    </citation>
    <scope>NUCLEOTIDE SEQUENCE [LARGE SCALE GENOMIC DNA]</scope>
    <source>
        <strain evidence="10">ATCC 43587 / DSM 3638 / JCM 8422 / Vc1</strain>
    </source>
</reference>
<comment type="similarity">
    <text evidence="7">Belongs to the binding-protein-dependent transport system permease family.</text>
</comment>
<dbReference type="HOGENOM" id="CLU_016047_0_3_2"/>
<feature type="transmembrane region" description="Helical" evidence="7">
    <location>
        <begin position="71"/>
        <end position="100"/>
    </location>
</feature>
<organism evidence="9 10">
    <name type="scientific">Pyrococcus furiosus (strain ATCC 43587 / DSM 3638 / JCM 8422 / Vc1)</name>
    <dbReference type="NCBI Taxonomy" id="186497"/>
    <lineage>
        <taxon>Archaea</taxon>
        <taxon>Methanobacteriati</taxon>
        <taxon>Methanobacteriota</taxon>
        <taxon>Thermococci</taxon>
        <taxon>Thermococcales</taxon>
        <taxon>Thermococcaceae</taxon>
        <taxon>Pyrococcus</taxon>
    </lineage>
</organism>
<proteinExistence type="inferred from homology"/>